<comment type="similarity">
    <text evidence="2 9">Belongs to the class-I pyridine nucleotide-disulfide oxidoreductase family.</text>
</comment>
<sequence length="471" mass="51809">MNSMDRFDLIVIGSGAGALVAAQAARAGRNTALVDQGPMGGTCLNNGCIPSKMLIHPADMIRSIQEAGAVGVHARIEKIDFPRIMNRVHKVVDEGRAQMEATIRSRENLTHYQKRAEFIDEYVLKAGSRTLTATQFVIASGSRSRVPPISGLEESGYIDNVSLLNLREPPRSLIIIGGGYIGCEYGHFFSAMGTEVTILGRSPRLLCGEDPEISQRLHESFSRYCRVVTGYEVLSVERNGEKKVVSARGTKDGKIRQFEGEEVLLAAGRRSNSDLLRPERTGVEIDRQGWIRVDEYLQTSKKGIWALGDAIGKHMFRHTANYEARIVAHNILLVQGEAERKAADYHAVPYAVFSHPTVAGVGMKESEAKARGLKVLVGRARYTDSAKGVAMAEEYGLVKVVLEEETGRILGASIIGPEAPELIQQVVYLMNTDRQDLSTAMRSQVIHPTINEVLGRAFSGLERSRNREQPK</sequence>
<keyword evidence="4 9" id="KW-0274">FAD</keyword>
<evidence type="ECO:0000256" key="7">
    <source>
        <dbReference type="ARBA" id="ARBA00023157"/>
    </source>
</evidence>
<dbReference type="PANTHER" id="PTHR22912">
    <property type="entry name" value="DISULFIDE OXIDOREDUCTASE"/>
    <property type="match status" value="1"/>
</dbReference>
<dbReference type="PROSITE" id="PS00076">
    <property type="entry name" value="PYRIDINE_REDOX_1"/>
    <property type="match status" value="1"/>
</dbReference>
<evidence type="ECO:0000256" key="1">
    <source>
        <dbReference type="ARBA" id="ARBA00001974"/>
    </source>
</evidence>
<reference evidence="12 13" key="1">
    <citation type="journal article" date="2011" name="J. Bacteriol.">
        <title>Complete genome sequence of Methanosaeta concilii, a specialist in aceticlastic methanogenesis.</title>
        <authorList>
            <person name="Barber R.D."/>
            <person name="Zhang L."/>
            <person name="Harnack M."/>
            <person name="Olson M.V."/>
            <person name="Kaul R."/>
            <person name="Ingram-Smith C."/>
            <person name="Smith K.S."/>
        </authorList>
    </citation>
    <scope>NUCLEOTIDE SEQUENCE [LARGE SCALE GENOMIC DNA]</scope>
    <source>
        <strain evidence="13">ATCC 5969 / DSM 3671 / JCM 10134 / NBRC 103675 / OCM 69 / GP-6</strain>
    </source>
</reference>
<comment type="cofactor">
    <cofactor evidence="1">
        <name>FAD</name>
        <dbReference type="ChEBI" id="CHEBI:57692"/>
    </cofactor>
</comment>
<organism evidence="12 13">
    <name type="scientific">Methanothrix soehngenii (strain ATCC 5969 / DSM 3671 / JCM 10134 / NBRC 103675 / OCM 69 / GP-6)</name>
    <name type="common">Methanosaeta concilii</name>
    <dbReference type="NCBI Taxonomy" id="990316"/>
    <lineage>
        <taxon>Archaea</taxon>
        <taxon>Methanobacteriati</taxon>
        <taxon>Methanobacteriota</taxon>
        <taxon>Stenosarchaea group</taxon>
        <taxon>Methanomicrobia</taxon>
        <taxon>Methanotrichales</taxon>
        <taxon>Methanotrichaceae</taxon>
        <taxon>Methanothrix</taxon>
    </lineage>
</organism>
<keyword evidence="8 9" id="KW-0676">Redox-active center</keyword>
<dbReference type="GO" id="GO:0004148">
    <property type="term" value="F:dihydrolipoyl dehydrogenase (NADH) activity"/>
    <property type="evidence" value="ECO:0007669"/>
    <property type="project" value="TreeGrafter"/>
</dbReference>
<dbReference type="PIRSF" id="PIRSF000350">
    <property type="entry name" value="Mercury_reductase_MerA"/>
    <property type="match status" value="1"/>
</dbReference>
<evidence type="ECO:0000256" key="8">
    <source>
        <dbReference type="ARBA" id="ARBA00023284"/>
    </source>
</evidence>
<dbReference type="PANTHER" id="PTHR22912:SF151">
    <property type="entry name" value="DIHYDROLIPOYL DEHYDROGENASE, MITOCHONDRIAL"/>
    <property type="match status" value="1"/>
</dbReference>
<dbReference type="Gene3D" id="3.50.50.60">
    <property type="entry name" value="FAD/NAD(P)-binding domain"/>
    <property type="match status" value="2"/>
</dbReference>
<evidence type="ECO:0000256" key="9">
    <source>
        <dbReference type="RuleBase" id="RU003691"/>
    </source>
</evidence>
<dbReference type="Pfam" id="PF07992">
    <property type="entry name" value="Pyr_redox_2"/>
    <property type="match status" value="1"/>
</dbReference>
<dbReference type="SUPFAM" id="SSF55424">
    <property type="entry name" value="FAD/NAD-linked reductases, dimerisation (C-terminal) domain"/>
    <property type="match status" value="1"/>
</dbReference>
<dbReference type="SUPFAM" id="SSF51905">
    <property type="entry name" value="FAD/NAD(P)-binding domain"/>
    <property type="match status" value="1"/>
</dbReference>
<evidence type="ECO:0000256" key="3">
    <source>
        <dbReference type="ARBA" id="ARBA00022630"/>
    </source>
</evidence>
<dbReference type="AlphaFoldDB" id="F4BWY5"/>
<dbReference type="RefSeq" id="WP_013718437.1">
    <property type="nucleotide sequence ID" value="NC_015416.1"/>
</dbReference>
<dbReference type="EMBL" id="CP002565">
    <property type="protein sequence ID" value="AEB67375.1"/>
    <property type="molecule type" value="Genomic_DNA"/>
</dbReference>
<dbReference type="PRINTS" id="PR00368">
    <property type="entry name" value="FADPNR"/>
</dbReference>
<dbReference type="Pfam" id="PF02852">
    <property type="entry name" value="Pyr_redox_dim"/>
    <property type="match status" value="1"/>
</dbReference>
<dbReference type="InterPro" id="IPR004099">
    <property type="entry name" value="Pyr_nucl-diS_OxRdtase_dimer"/>
</dbReference>
<dbReference type="InParanoid" id="F4BWY5"/>
<dbReference type="STRING" id="990316.MCON_0536"/>
<evidence type="ECO:0000259" key="10">
    <source>
        <dbReference type="Pfam" id="PF02852"/>
    </source>
</evidence>
<evidence type="ECO:0000256" key="4">
    <source>
        <dbReference type="ARBA" id="ARBA00022827"/>
    </source>
</evidence>
<keyword evidence="13" id="KW-1185">Reference proteome</keyword>
<dbReference type="GeneID" id="10460278"/>
<dbReference type="InterPro" id="IPR023753">
    <property type="entry name" value="FAD/NAD-binding_dom"/>
</dbReference>
<evidence type="ECO:0000313" key="13">
    <source>
        <dbReference type="Proteomes" id="UP000007807"/>
    </source>
</evidence>
<dbReference type="Gene3D" id="3.30.390.30">
    <property type="match status" value="1"/>
</dbReference>
<dbReference type="InterPro" id="IPR036188">
    <property type="entry name" value="FAD/NAD-bd_sf"/>
</dbReference>
<dbReference type="FunCoup" id="F4BWY5">
    <property type="interactions" value="226"/>
</dbReference>
<dbReference type="GO" id="GO:0006103">
    <property type="term" value="P:2-oxoglutarate metabolic process"/>
    <property type="evidence" value="ECO:0007669"/>
    <property type="project" value="TreeGrafter"/>
</dbReference>
<feature type="domain" description="FAD/NAD(P)-binding" evidence="11">
    <location>
        <begin position="7"/>
        <end position="323"/>
    </location>
</feature>
<gene>
    <name evidence="12" type="ordered locus">MCON_0536</name>
</gene>
<name>F4BWY5_METSG</name>
<dbReference type="InterPro" id="IPR050151">
    <property type="entry name" value="Class-I_Pyr_Nuc-Dis_Oxidored"/>
</dbReference>
<dbReference type="FunFam" id="3.30.390.30:FF:000001">
    <property type="entry name" value="Dihydrolipoyl dehydrogenase"/>
    <property type="match status" value="1"/>
</dbReference>
<evidence type="ECO:0000256" key="2">
    <source>
        <dbReference type="ARBA" id="ARBA00007532"/>
    </source>
</evidence>
<dbReference type="GO" id="GO:0050660">
    <property type="term" value="F:flavin adenine dinucleotide binding"/>
    <property type="evidence" value="ECO:0007669"/>
    <property type="project" value="TreeGrafter"/>
</dbReference>
<accession>F4BWY5</accession>
<evidence type="ECO:0000256" key="6">
    <source>
        <dbReference type="ARBA" id="ARBA00023027"/>
    </source>
</evidence>
<keyword evidence="3 9" id="KW-0285">Flavoprotein</keyword>
<dbReference type="NCBIfam" id="NF004947">
    <property type="entry name" value="PRK06292.2-5"/>
    <property type="match status" value="1"/>
</dbReference>
<dbReference type="InterPro" id="IPR001100">
    <property type="entry name" value="Pyr_nuc-diS_OxRdtase"/>
</dbReference>
<evidence type="ECO:0000313" key="12">
    <source>
        <dbReference type="EMBL" id="AEB67375.1"/>
    </source>
</evidence>
<proteinExistence type="inferred from homology"/>
<keyword evidence="6" id="KW-0520">NAD</keyword>
<keyword evidence="7" id="KW-1015">Disulfide bond</keyword>
<dbReference type="Proteomes" id="UP000007807">
    <property type="component" value="Chromosome"/>
</dbReference>
<protein>
    <submittedName>
        <fullName evidence="12">FAD-dependent pyridine nucleotide-disulfide oxidoreductase</fullName>
    </submittedName>
</protein>
<dbReference type="KEGG" id="mcj:MCON_0536"/>
<dbReference type="InterPro" id="IPR012999">
    <property type="entry name" value="Pyr_OxRdtase_I_AS"/>
</dbReference>
<dbReference type="HOGENOM" id="CLU_016755_1_2_2"/>
<dbReference type="InterPro" id="IPR016156">
    <property type="entry name" value="FAD/NAD-linked_Rdtase_dimer_sf"/>
</dbReference>
<evidence type="ECO:0000259" key="11">
    <source>
        <dbReference type="Pfam" id="PF07992"/>
    </source>
</evidence>
<feature type="domain" description="Pyridine nucleotide-disulphide oxidoreductase dimerisation" evidence="10">
    <location>
        <begin position="348"/>
        <end position="456"/>
    </location>
</feature>
<keyword evidence="5 9" id="KW-0560">Oxidoreductase</keyword>
<evidence type="ECO:0000256" key="5">
    <source>
        <dbReference type="ARBA" id="ARBA00023002"/>
    </source>
</evidence>
<dbReference type="PRINTS" id="PR00411">
    <property type="entry name" value="PNDRDTASEI"/>
</dbReference>